<protein>
    <submittedName>
        <fullName evidence="3">Tyrosine-type recombinase/integrase</fullName>
    </submittedName>
</protein>
<evidence type="ECO:0000313" key="3">
    <source>
        <dbReference type="EMBL" id="TXF98408.1"/>
    </source>
</evidence>
<dbReference type="Pfam" id="PF00589">
    <property type="entry name" value="Phage_integrase"/>
    <property type="match status" value="1"/>
</dbReference>
<dbReference type="Proteomes" id="UP000321413">
    <property type="component" value="Unassembled WGS sequence"/>
</dbReference>
<proteinExistence type="predicted"/>
<dbReference type="GO" id="GO:0003677">
    <property type="term" value="F:DNA binding"/>
    <property type="evidence" value="ECO:0007669"/>
    <property type="project" value="InterPro"/>
</dbReference>
<name>A0A5C7G4E3_9BURK</name>
<keyword evidence="4" id="KW-1185">Reference proteome</keyword>
<dbReference type="EMBL" id="VPFD01000018">
    <property type="protein sequence ID" value="TXF98408.1"/>
    <property type="molecule type" value="Genomic_DNA"/>
</dbReference>
<dbReference type="InterPro" id="IPR013762">
    <property type="entry name" value="Integrase-like_cat_sf"/>
</dbReference>
<gene>
    <name evidence="3" type="ORF">FVD38_17230</name>
</gene>
<evidence type="ECO:0000256" key="1">
    <source>
        <dbReference type="ARBA" id="ARBA00023172"/>
    </source>
</evidence>
<reference evidence="3 4" key="1">
    <citation type="submission" date="2019-08" db="EMBL/GenBank/DDBJ databases">
        <title>Massilia golmudensis sp. nov., isolated from sand in the Qinghai-Tibetan Plateau.</title>
        <authorList>
            <person name="Zhang B."/>
        </authorList>
    </citation>
    <scope>NUCLEOTIDE SEQUENCE [LARGE SCALE GENOMIC DNA]</scope>
    <source>
        <strain evidence="3 4">GEM5</strain>
    </source>
</reference>
<dbReference type="InterPro" id="IPR002104">
    <property type="entry name" value="Integrase_catalytic"/>
</dbReference>
<dbReference type="AlphaFoldDB" id="A0A5C7G4E3"/>
<dbReference type="GO" id="GO:0015074">
    <property type="term" value="P:DNA integration"/>
    <property type="evidence" value="ECO:0007669"/>
    <property type="project" value="InterPro"/>
</dbReference>
<evidence type="ECO:0000259" key="2">
    <source>
        <dbReference type="PROSITE" id="PS51898"/>
    </source>
</evidence>
<dbReference type="PROSITE" id="PS51898">
    <property type="entry name" value="TYR_RECOMBINASE"/>
    <property type="match status" value="1"/>
</dbReference>
<dbReference type="RefSeq" id="WP_147935949.1">
    <property type="nucleotide sequence ID" value="NZ_VPFD01000018.1"/>
</dbReference>
<dbReference type="GO" id="GO:0006310">
    <property type="term" value="P:DNA recombination"/>
    <property type="evidence" value="ECO:0007669"/>
    <property type="project" value="UniProtKB-KW"/>
</dbReference>
<keyword evidence="1" id="KW-0233">DNA recombination</keyword>
<dbReference type="InterPro" id="IPR011010">
    <property type="entry name" value="DNA_brk_join_enz"/>
</dbReference>
<dbReference type="NCBIfam" id="NF040693">
    <property type="entry name" value="recomb_GmtY"/>
    <property type="match status" value="1"/>
</dbReference>
<accession>A0A5C7G4E3</accession>
<organism evidence="3 4">
    <name type="scientific">Massilia arenae</name>
    <dbReference type="NCBI Taxonomy" id="2603288"/>
    <lineage>
        <taxon>Bacteria</taxon>
        <taxon>Pseudomonadati</taxon>
        <taxon>Pseudomonadota</taxon>
        <taxon>Betaproteobacteria</taxon>
        <taxon>Burkholderiales</taxon>
        <taxon>Oxalobacteraceae</taxon>
        <taxon>Telluria group</taxon>
        <taxon>Massilia</taxon>
    </lineage>
</organism>
<feature type="domain" description="Tyr recombinase" evidence="2">
    <location>
        <begin position="194"/>
        <end position="457"/>
    </location>
</feature>
<dbReference type="Gene3D" id="1.10.443.10">
    <property type="entry name" value="Intergrase catalytic core"/>
    <property type="match status" value="1"/>
</dbReference>
<dbReference type="SUPFAM" id="SSF56349">
    <property type="entry name" value="DNA breaking-rejoining enzymes"/>
    <property type="match status" value="1"/>
</dbReference>
<comment type="caution">
    <text evidence="3">The sequence shown here is derived from an EMBL/GenBank/DDBJ whole genome shotgun (WGS) entry which is preliminary data.</text>
</comment>
<sequence length="512" mass="58529">MKHARIWVKVKLDVTGGFVRLPVIVMLTAEKVNVLEPLLFYFLSRHHERSQSWMVKLCEIVGQLIDYIDANGKILKPTDLFGGFVNSLYNGTFDETENDPSLLCWFPSSAKTVNPKLRMLEEFSDWMVIKNYIPLSLNPWTDATTSAQRFNWIAWYRQNQFSFLGHLRLTTKKSASLGQARSMKLRRQPLGKASAAKAFPPDFETALFRDGFVRHGKTDEEDILEKFDWRGICIALLLVYGARRLSEPFQLWTGDVMENPTRPGEALVRIYHPVEGQAPENPKVNGRRAANRQAYLQIFHPRYAPRTTAHGNYHAGFKGRAFTDEKAQFLHVHWLPTDMAEAFLYAYHNYMEQRARLGIDSARHPFAFVSHKGKHKGEPYTIGAFCATWKRAVTRIGLPHGKLHGTTPHGGRHSVGIRANKAGIDKYDAQEMFGHSSLLSQDVYRVPTVEQVTESLDAATRRILHEESAGANDDQALNRQTNLIDIWTGSEDRSRTHIWSAPQRRNRGKRFD</sequence>
<evidence type="ECO:0000313" key="4">
    <source>
        <dbReference type="Proteomes" id="UP000321413"/>
    </source>
</evidence>